<dbReference type="AlphaFoldDB" id="A0A803JE36"/>
<keyword evidence="1" id="KW-0433">Leucine-rich repeat</keyword>
<dbReference type="PANTHER" id="PTHR48051:SF55">
    <property type="entry name" value="MALIGNANT FIBROUS HISTIOCYTOMA-AMPLIFIED SEQUENCE 1 HOMOLOG"/>
    <property type="match status" value="1"/>
</dbReference>
<dbReference type="Gene3D" id="3.80.10.10">
    <property type="entry name" value="Ribonuclease Inhibitor"/>
    <property type="match status" value="2"/>
</dbReference>
<keyword evidence="2" id="KW-0677">Repeat</keyword>
<reference evidence="3" key="2">
    <citation type="submission" date="2021-03" db="UniProtKB">
        <authorList>
            <consortium name="Ensembl"/>
        </authorList>
    </citation>
    <scope>IDENTIFICATION</scope>
</reference>
<organism evidence="3">
    <name type="scientific">Xenopus tropicalis</name>
    <name type="common">Western clawed frog</name>
    <name type="synonym">Silurana tropicalis</name>
    <dbReference type="NCBI Taxonomy" id="8364"/>
    <lineage>
        <taxon>Eukaryota</taxon>
        <taxon>Metazoa</taxon>
        <taxon>Chordata</taxon>
        <taxon>Craniata</taxon>
        <taxon>Vertebrata</taxon>
        <taxon>Euteleostomi</taxon>
        <taxon>Amphibia</taxon>
        <taxon>Batrachia</taxon>
        <taxon>Anura</taxon>
        <taxon>Pipoidea</taxon>
        <taxon>Pipidae</taxon>
        <taxon>Xenopodinae</taxon>
        <taxon>Xenopus</taxon>
        <taxon>Silurana</taxon>
    </lineage>
</organism>
<dbReference type="InParanoid" id="A0A803JE36"/>
<proteinExistence type="predicted"/>
<dbReference type="Pfam" id="PF13855">
    <property type="entry name" value="LRR_8"/>
    <property type="match status" value="1"/>
</dbReference>
<dbReference type="InterPro" id="IPR050216">
    <property type="entry name" value="LRR_domain-containing"/>
</dbReference>
<dbReference type="Pfam" id="PF00560">
    <property type="entry name" value="LRR_1"/>
    <property type="match status" value="2"/>
</dbReference>
<protein>
    <submittedName>
        <fullName evidence="3">Uncharacterized protein</fullName>
    </submittedName>
</protein>
<dbReference type="PROSITE" id="PS51450">
    <property type="entry name" value="LRR"/>
    <property type="match status" value="3"/>
</dbReference>
<dbReference type="InterPro" id="IPR032675">
    <property type="entry name" value="LRR_dom_sf"/>
</dbReference>
<evidence type="ECO:0000256" key="2">
    <source>
        <dbReference type="ARBA" id="ARBA00022737"/>
    </source>
</evidence>
<reference evidence="3" key="1">
    <citation type="journal article" date="2010" name="Science">
        <title>The genome of the Western clawed frog Xenopus tropicalis.</title>
        <authorList>
            <person name="Hellsten U."/>
            <person name="Harland R.M."/>
            <person name="Gilchrist M.J."/>
            <person name="Hendrix D."/>
            <person name="Jurka J."/>
            <person name="Kapitonov V."/>
            <person name="Ovcharenko I."/>
            <person name="Putnam N.H."/>
            <person name="Shu S."/>
            <person name="Taher L."/>
            <person name="Blitz I.L."/>
            <person name="Blumberg B."/>
            <person name="Dichmann D.S."/>
            <person name="Dubchak I."/>
            <person name="Amaya E."/>
            <person name="Detter J.C."/>
            <person name="Fletcher R."/>
            <person name="Gerhard D.S."/>
            <person name="Goodstein D."/>
            <person name="Graves T."/>
            <person name="Grigoriev I.V."/>
            <person name="Grimwood J."/>
            <person name="Kawashima T."/>
            <person name="Lindquist E."/>
            <person name="Lucas S.M."/>
            <person name="Mead P.E."/>
            <person name="Mitros T."/>
            <person name="Ogino H."/>
            <person name="Ohta Y."/>
            <person name="Poliakov A.V."/>
            <person name="Pollet N."/>
            <person name="Robert J."/>
            <person name="Salamov A."/>
            <person name="Sater A.K."/>
            <person name="Schmutz J."/>
            <person name="Terry A."/>
            <person name="Vize P.D."/>
            <person name="Warren W.C."/>
            <person name="Wells D."/>
            <person name="Wills A."/>
            <person name="Wilson R.K."/>
            <person name="Zimmerman L.B."/>
            <person name="Zorn A.M."/>
            <person name="Grainger R."/>
            <person name="Grammer T."/>
            <person name="Khokha M.K."/>
            <person name="Richardson P.M."/>
            <person name="Rokhsar D.S."/>
        </authorList>
    </citation>
    <scope>NUCLEOTIDE SEQUENCE [LARGE SCALE GENOMIC DNA]</scope>
    <source>
        <strain evidence="3">Nigerian</strain>
    </source>
</reference>
<dbReference type="InterPro" id="IPR001611">
    <property type="entry name" value="Leu-rich_rpt"/>
</dbReference>
<dbReference type="SUPFAM" id="SSF52058">
    <property type="entry name" value="L domain-like"/>
    <property type="match status" value="1"/>
</dbReference>
<dbReference type="GeneTree" id="ENSGT00940000161019"/>
<dbReference type="InterPro" id="IPR003591">
    <property type="entry name" value="Leu-rich_rpt_typical-subtyp"/>
</dbReference>
<dbReference type="PANTHER" id="PTHR48051">
    <property type="match status" value="1"/>
</dbReference>
<dbReference type="Ensembl" id="ENSXETT00000114787">
    <property type="protein sequence ID" value="ENSXETP00000106164"/>
    <property type="gene ID" value="ENSXETG00000046422"/>
</dbReference>
<evidence type="ECO:0000256" key="1">
    <source>
        <dbReference type="ARBA" id="ARBA00022614"/>
    </source>
</evidence>
<evidence type="ECO:0000313" key="3">
    <source>
        <dbReference type="Ensembl" id="ENSXETP00000106164"/>
    </source>
</evidence>
<sequence>TEQCAASLSCLNPRVKWEGSRQAKGLHLKEAHSKLGLFSFPLQRLRMKAAPSGPSFPYKPFWKLLSETSMSGKAQRKLKVEGKELSSLPAELFAFEDTRILKMSPERESCLHYQMGFVPKEISHLMNLTALYVDSNDLQEIPPEVGMLKNLKRLVLSNNVLCDLPLELEMLQHLQSIHLANNSFTIFPSVVCRYPNLTFLDISDNKIEIIPPTIDHLKNLETFLLLFNGINKLPEELCSLTKLHCLWLGNNNIRELPASFGNLAMLDWGDNYCSFNFHGNPLDNPPLDVCMGGPQQIKEYFSSS</sequence>
<accession>A0A803JE36</accession>
<dbReference type="SMART" id="SM00369">
    <property type="entry name" value="LRR_TYP"/>
    <property type="match status" value="4"/>
</dbReference>
<name>A0A803JE36_XENTR</name>